<feature type="transmembrane region" description="Helical" evidence="2">
    <location>
        <begin position="133"/>
        <end position="154"/>
    </location>
</feature>
<keyword evidence="4" id="KW-1185">Reference proteome</keyword>
<feature type="transmembrane region" description="Helical" evidence="2">
    <location>
        <begin position="79"/>
        <end position="98"/>
    </location>
</feature>
<proteinExistence type="predicted"/>
<evidence type="ECO:0000313" key="3">
    <source>
        <dbReference type="EMBL" id="MDR5691736.1"/>
    </source>
</evidence>
<keyword evidence="2" id="KW-0812">Transmembrane</keyword>
<comment type="caution">
    <text evidence="3">The sequence shown here is derived from an EMBL/GenBank/DDBJ whole genome shotgun (WGS) entry which is preliminary data.</text>
</comment>
<dbReference type="Proteomes" id="UP001260072">
    <property type="component" value="Unassembled WGS sequence"/>
</dbReference>
<dbReference type="InterPro" id="IPR046231">
    <property type="entry name" value="DUF6264"/>
</dbReference>
<feature type="transmembrane region" description="Helical" evidence="2">
    <location>
        <begin position="166"/>
        <end position="189"/>
    </location>
</feature>
<gene>
    <name evidence="3" type="ORF">RH861_06630</name>
</gene>
<feature type="region of interest" description="Disordered" evidence="1">
    <location>
        <begin position="1"/>
        <end position="68"/>
    </location>
</feature>
<dbReference type="RefSeq" id="WP_310520347.1">
    <property type="nucleotide sequence ID" value="NZ_BAABBS010000002.1"/>
</dbReference>
<protein>
    <submittedName>
        <fullName evidence="3">DUF6264 family protein</fullName>
    </submittedName>
</protein>
<sequence>MSQDEAARNEAAHGAGAEGAPPPPPRDERPRPQYGEYAPEGWSWQPPAEQRTDAAASAAPAAPGPAAPAVGAGVRRGDAIATIILLVLGLFGAAYNALLLNLLPTVATETFRQTAEMLGTEVPGRDFVPGVQVPTLILVGTVLQLALWGIALAWSLRRLRARRLAFWVPLLMGALAFVVFYALMAQILLSDPEYARVLMGPGA</sequence>
<evidence type="ECO:0000313" key="4">
    <source>
        <dbReference type="Proteomes" id="UP001260072"/>
    </source>
</evidence>
<dbReference type="Pfam" id="PF19779">
    <property type="entry name" value="DUF6264"/>
    <property type="match status" value="1"/>
</dbReference>
<keyword evidence="2" id="KW-1133">Transmembrane helix</keyword>
<evidence type="ECO:0000256" key="1">
    <source>
        <dbReference type="SAM" id="MobiDB-lite"/>
    </source>
</evidence>
<accession>A0ABU1FK08</accession>
<evidence type="ECO:0000256" key="2">
    <source>
        <dbReference type="SAM" id="Phobius"/>
    </source>
</evidence>
<organism evidence="3 4">
    <name type="scientific">Agromyces indicus</name>
    <dbReference type="NCBI Taxonomy" id="758919"/>
    <lineage>
        <taxon>Bacteria</taxon>
        <taxon>Bacillati</taxon>
        <taxon>Actinomycetota</taxon>
        <taxon>Actinomycetes</taxon>
        <taxon>Micrococcales</taxon>
        <taxon>Microbacteriaceae</taxon>
        <taxon>Agromyces</taxon>
    </lineage>
</organism>
<reference evidence="4" key="1">
    <citation type="submission" date="2023-07" db="EMBL/GenBank/DDBJ databases">
        <title>Description of three actinobacteria isolated from air of manufacturing shop in a pharmaceutical factory.</title>
        <authorList>
            <person name="Zhang D.-F."/>
        </authorList>
    </citation>
    <scope>NUCLEOTIDE SEQUENCE [LARGE SCALE GENOMIC DNA]</scope>
    <source>
        <strain evidence="4">CCTCC AB 2011122</strain>
    </source>
</reference>
<feature type="compositionally biased region" description="Basic and acidic residues" evidence="1">
    <location>
        <begin position="1"/>
        <end position="11"/>
    </location>
</feature>
<dbReference type="EMBL" id="JAVKGS010000002">
    <property type="protein sequence ID" value="MDR5691736.1"/>
    <property type="molecule type" value="Genomic_DNA"/>
</dbReference>
<name>A0ABU1FK08_9MICO</name>
<keyword evidence="2" id="KW-0472">Membrane</keyword>